<dbReference type="InterPro" id="IPR043926">
    <property type="entry name" value="ABCG_dom"/>
</dbReference>
<keyword evidence="6" id="KW-0067">ATP-binding</keyword>
<dbReference type="FunFam" id="3.40.50.300:FF:000289">
    <property type="entry name" value="ABC transporter G family member 31"/>
    <property type="match status" value="2"/>
</dbReference>
<evidence type="ECO:0000313" key="12">
    <source>
        <dbReference type="Proteomes" id="UP001259832"/>
    </source>
</evidence>
<feature type="transmembrane region" description="Helical" evidence="9">
    <location>
        <begin position="1356"/>
        <end position="1381"/>
    </location>
</feature>
<feature type="domain" description="ABC transporter" evidence="10">
    <location>
        <begin position="83"/>
        <end position="352"/>
    </location>
</feature>
<feature type="transmembrane region" description="Helical" evidence="9">
    <location>
        <begin position="1980"/>
        <end position="1997"/>
    </location>
</feature>
<dbReference type="GO" id="GO:0016887">
    <property type="term" value="F:ATP hydrolysis activity"/>
    <property type="evidence" value="ECO:0007669"/>
    <property type="project" value="InterPro"/>
</dbReference>
<feature type="transmembrane region" description="Helical" evidence="9">
    <location>
        <begin position="1910"/>
        <end position="1935"/>
    </location>
</feature>
<keyword evidence="7 9" id="KW-1133">Transmembrane helix</keyword>
<reference evidence="11" key="1">
    <citation type="submission" date="2023-08" db="EMBL/GenBank/DDBJ databases">
        <title>Reference Genome Resource for the Citrus Pathogen Phytophthora citrophthora.</title>
        <authorList>
            <person name="Moller H."/>
            <person name="Coetzee B."/>
            <person name="Rose L.J."/>
            <person name="Van Niekerk J.M."/>
        </authorList>
    </citation>
    <scope>NUCLEOTIDE SEQUENCE</scope>
    <source>
        <strain evidence="11">STE-U-9442</strain>
    </source>
</reference>
<protein>
    <submittedName>
        <fullName evidence="11">ABC transporter G family member 36</fullName>
    </submittedName>
</protein>
<feature type="transmembrane region" description="Helical" evidence="9">
    <location>
        <begin position="679"/>
        <end position="702"/>
    </location>
</feature>
<organism evidence="11 12">
    <name type="scientific">Phytophthora citrophthora</name>
    <dbReference type="NCBI Taxonomy" id="4793"/>
    <lineage>
        <taxon>Eukaryota</taxon>
        <taxon>Sar</taxon>
        <taxon>Stramenopiles</taxon>
        <taxon>Oomycota</taxon>
        <taxon>Peronosporomycetes</taxon>
        <taxon>Peronosporales</taxon>
        <taxon>Peronosporaceae</taxon>
        <taxon>Phytophthora</taxon>
    </lineage>
</organism>
<dbReference type="Pfam" id="PF00005">
    <property type="entry name" value="ABC_tran"/>
    <property type="match status" value="4"/>
</dbReference>
<keyword evidence="12" id="KW-1185">Reference proteome</keyword>
<feature type="transmembrane region" description="Helical" evidence="9">
    <location>
        <begin position="2574"/>
        <end position="2600"/>
    </location>
</feature>
<gene>
    <name evidence="11" type="ORF">P3T76_015758</name>
</gene>
<dbReference type="SUPFAM" id="SSF52540">
    <property type="entry name" value="P-loop containing nucleoside triphosphate hydrolases"/>
    <property type="match status" value="4"/>
</dbReference>
<dbReference type="EMBL" id="JASMQC010000057">
    <property type="protein sequence ID" value="KAK1928820.1"/>
    <property type="molecule type" value="Genomic_DNA"/>
</dbReference>
<dbReference type="Pfam" id="PF01061">
    <property type="entry name" value="ABC2_membrane"/>
    <property type="match status" value="4"/>
</dbReference>
<dbReference type="InterPro" id="IPR003593">
    <property type="entry name" value="AAA+_ATPase"/>
</dbReference>
<dbReference type="InterPro" id="IPR003439">
    <property type="entry name" value="ABC_transporter-like_ATP-bd"/>
</dbReference>
<feature type="transmembrane region" description="Helical" evidence="9">
    <location>
        <begin position="593"/>
        <end position="611"/>
    </location>
</feature>
<dbReference type="CDD" id="cd03232">
    <property type="entry name" value="ABCG_PDR_domain2"/>
    <property type="match status" value="1"/>
</dbReference>
<feature type="transmembrane region" description="Helical" evidence="9">
    <location>
        <begin position="1214"/>
        <end position="1231"/>
    </location>
</feature>
<dbReference type="InterPro" id="IPR010929">
    <property type="entry name" value="PDR_CDR_ABC"/>
</dbReference>
<dbReference type="Pfam" id="PF06422">
    <property type="entry name" value="PDR_CDR"/>
    <property type="match status" value="1"/>
</dbReference>
<dbReference type="Pfam" id="PF19055">
    <property type="entry name" value="ABC2_membrane_7"/>
    <property type="match status" value="1"/>
</dbReference>
<proteinExistence type="inferred from homology"/>
<feature type="transmembrane region" description="Helical" evidence="9">
    <location>
        <begin position="2672"/>
        <end position="2691"/>
    </location>
</feature>
<sequence>MSAMASTGPDVVYTSSKDMLAHGAMKLHQDIASKIETALGDSFPQMGVRIKHVSLSAELATLTTMDQPGSSRNELPTLINEVLKAFRSVFSKTNSVRKEILHDVTGSFRPGTITLVIGQPGSGKSALMKLLSGRFPMDKSISFEGEVFYNGIPRDELLKRLPQFVNYVTQTDTHLPTLTVKETIAFAHECCGAELSQCAEAHLTHGSPEENKLAVSVARAMYQYFPGVVLQSLGLVECQNTIVGNEMHRGISGGERRRTSTGEMAFGLKYVTFMDEISTGLDSAAAFDIIAAQRSIAKRFHRTVVISLLQPSPEIFSLFDDVLLMNEGRVLYHGPTGSARSYFQSLGLVCPPEKDIADFLCELATPEQTQYETGRPGQFKYPRTAHEYSQLWMQSPLFRQLEDEIEEQGGQTPTTAVKFMSEVPEFQQSFTSDLWTLINREAMMIKRNDAFIKGRLTLVVAVGLMFGSLFYQMDMDDTQVAMGVIFAASLFLALGQEANLIVFYHAREVVYKQRAANFYRTSAYVLACSLSQIPLAFVESLLFGSLMYWLGGLVDDVGAFLLFELFLMLVILVFGAVYFLLAVTTPNLNIAKPIAMICILSFVLFAGFIISKDSIPNWLIWLYWLDPVAWTVRSIAVSQYRSSKLDVCVYKGVDYCSQYDMTLGEYSLSLFDVPSDKAWVVYGAVFLVVSYVVLMVAGYFALEYHRYERPENISLPKNENARTEEYNLLESPRVAGSMAVLPMSPLANKTMVPPVVVAFKDLWYTVSVSGGKGQPARDVDLLKGITGYATPGSLTALMGSTGAGKTTLMDVIAGRKTAGTIKGEILLNGSPATDLSVRRCTGYCEQTDVHSRASTFREALTFSAFLRQGSDVPDCVKYDTVSECLELLALEDVADHIIRGSSMEKMKRLTIGVEMAAQPSVLFLDEPTSGLDARSAKIIMDGVRRVADSGRTVLCTIHQPSSDVFFLFDRLLLLKRGGETVYFGDLGHDGGSIIKYFQAIPSVPHIPEGYNPATWMLESIGAGVDSHRQVSNSEDVDFVDYFNKSAGKAELDNRLNEHGLFLSSLEVEPLTFRDKRAASNVTQLRFLLQRFFTTYWRTSSYSLTRFGISFALGLIFGFVYLGAEYETYQGINSGLGMIYLSTMFISMVSFMSGLPMIYEERAAFYRERAGQTYNSFWYFLSFSIVEIPYVFAGSLVFMVVYYPMVGFVGFSEAVLYWINLALLILFQAYLAQLAMFSAPSMEVATILGVLLNSVGLMLTGFNPPALQIPRGYKWVYAIVPHRYSFSALVAIVFGDCAEDQLSAISLAAANSSGVNSMDMAAYPLGCRIVRNAPANVGKIPIKSYVQKVFGVKHEHILQYMGIFVGILLIFRVLAAFAMRFLNHQQNSSQDMMARGPYALHEDISTKVETALGRTMAQMEVHFKHVSLAADLVAVHDPRHRHQVDASGQEIVDPRDELPTLPNHVMKKVVAISTKKHSVRKHILQDITGSFRPGTVTLVLGQSGAGKSALMKLLSGRFPMKKEISVDGEMTYSGVPREKLLKRLPQLVNYVTQEDTHMPTMTVRETFEFAHECCGPHLDKRTSEMLSRGSPAENASALQAASSVFRHYPEIVLQTLGLENCQHTIVGNALHRGISGGEKKRVTTGEMEFGMKYVTLMDEITTGLDSAAAFDIIAAQRSIAQRFHKTVVISLLQPSPEVFELFDSVLLLNEGRVLYHGPTSQVRHYFESLGFNCPPRRDIADFLCDLATPQQKQYQLGRPPQGCHTHPMLASEFADLWVNSSLYQVLESEDDARAAELQNSVDAANFMKPVREFHQSFWQSTWTLMKRQFILTKRNHAFLVGRAMLVLVMGLIFSSLFYQMDMADTQVTMGVIFAAMLFLGLGQAAMLSTFYDSRNVFYKQRAANFYRTSSYVLASSVSQIPLALLESLVFGSLVYWMGGFVNEVKAYLLFELFLMLVILVFLALFFFLVAATPNLSIAKPVAMVNLMIFILFGGFVVAKNTIPDWLIWLYWIDPVAWTVRSAVVSQYRSSELDVCVYESVDYCASYNMTMGQYALSLFDVPSEKGWVGYGIIFMAGAYIFFMLLSYMALEYHRYERPEHMSLPHPEKDTAVTDDEGDYGLIKSPRRETLNSGEVVLHVDSIQSERKVDPVSVAFKDLRYTVRAPAGPGQPVQSLDLLKGITGYALPGKITALMGSTGAGKTTLMDVIAGRKTEGSIKGKILLNGYKASDLSVRRCTGYCEQNDIHSTGSTFREAITSSAFLRQGADVPDSRKFDSVDECLELLGLEEIADQMIRGSSMEKMKRLTIGVEMAAQPSVLFLDEPTSGLDARSAKVIMDGVRKVADSGRTVLCTIHQPSTDVFHLFDSLLLLKRGGETVYFGDLGHECSTLVNYFEAIPGVQKITDGYNPATWMLEVIGAGVASQRQAAQGQEDHPTLDFVEYFNASANKKLLDDKMTEAGLFQPSEQFKPVSYSKKRAASTATQLRFLLKRFFTVYWRTPSYNLTRLFISVFLGLVFGLVYVSAEFKTYQGINSGLGMVFISTVFIGMVSFISILPLAFEERAAFYRERASQTYNALWYFVSFTVVELPYVFMGALLFTIIYYPMVGLEGFADGVFYWINVALMILFQAYMGQLLVFALPSIEVAAVIGILFNAICLLVMGFNPPEMQIPQGYKWLYAIAPLRYSFSALAAIAFGKCSNEQLMAITVASTSPGAIAALDMSRYPLGCQIVQNAPASIGEIPVQTYVEAVFGIKHAHIAQYFGIMVGMTAFFRLLTVLAMRYINHQQR</sequence>
<feature type="transmembrane region" description="Helical" evidence="9">
    <location>
        <begin position="1177"/>
        <end position="1202"/>
    </location>
</feature>
<feature type="transmembrane region" description="Helical" evidence="9">
    <location>
        <begin position="2612"/>
        <end position="2634"/>
    </location>
</feature>
<dbReference type="InterPro" id="IPR027417">
    <property type="entry name" value="P-loop_NTPase"/>
</dbReference>
<evidence type="ECO:0000256" key="4">
    <source>
        <dbReference type="ARBA" id="ARBA00022692"/>
    </source>
</evidence>
<name>A0AAD9LA03_9STRA</name>
<dbReference type="InterPro" id="IPR034003">
    <property type="entry name" value="ABCG_PDR_2"/>
</dbReference>
<evidence type="ECO:0000256" key="9">
    <source>
        <dbReference type="SAM" id="Phobius"/>
    </source>
</evidence>
<dbReference type="Gene3D" id="3.40.50.300">
    <property type="entry name" value="P-loop containing nucleotide triphosphate hydrolases"/>
    <property type="match status" value="4"/>
</dbReference>
<dbReference type="FunFam" id="3.40.50.300:FF:000528">
    <property type="entry name" value="ABC transporter G family member 31"/>
    <property type="match status" value="2"/>
</dbReference>
<dbReference type="InterPro" id="IPR013525">
    <property type="entry name" value="ABC2_TM"/>
</dbReference>
<feature type="transmembrane region" description="Helical" evidence="9">
    <location>
        <begin position="557"/>
        <end position="581"/>
    </location>
</feature>
<accession>A0AAD9LA03</accession>
<evidence type="ECO:0000256" key="5">
    <source>
        <dbReference type="ARBA" id="ARBA00022741"/>
    </source>
</evidence>
<feature type="transmembrane region" description="Helical" evidence="9">
    <location>
        <begin position="1869"/>
        <end position="1890"/>
    </location>
</feature>
<feature type="transmembrane region" description="Helical" evidence="9">
    <location>
        <begin position="1243"/>
        <end position="1261"/>
    </location>
</feature>
<feature type="domain" description="ABC transporter" evidence="10">
    <location>
        <begin position="2151"/>
        <end position="2396"/>
    </location>
</feature>
<feature type="transmembrane region" description="Helical" evidence="9">
    <location>
        <begin position="450"/>
        <end position="471"/>
    </location>
</feature>
<dbReference type="PANTHER" id="PTHR19241">
    <property type="entry name" value="ATP-BINDING CASSETTE TRANSPORTER"/>
    <property type="match status" value="1"/>
</dbReference>
<evidence type="ECO:0000256" key="2">
    <source>
        <dbReference type="ARBA" id="ARBA00006012"/>
    </source>
</evidence>
<feature type="transmembrane region" description="Helical" evidence="9">
    <location>
        <begin position="1135"/>
        <end position="1157"/>
    </location>
</feature>
<comment type="subcellular location">
    <subcellularLocation>
        <location evidence="1">Membrane</location>
        <topology evidence="1">Multi-pass membrane protein</topology>
    </subcellularLocation>
</comment>
<feature type="transmembrane region" description="Helical" evidence="9">
    <location>
        <begin position="1947"/>
        <end position="1968"/>
    </location>
</feature>
<dbReference type="GO" id="GO:0140359">
    <property type="term" value="F:ABC-type transporter activity"/>
    <property type="evidence" value="ECO:0007669"/>
    <property type="project" value="InterPro"/>
</dbReference>
<comment type="similarity">
    <text evidence="2">Belongs to the ABC transporter superfamily. ABCG family. PDR (TC 3.A.1.205) subfamily.</text>
</comment>
<feature type="domain" description="ABC transporter" evidence="10">
    <location>
        <begin position="1468"/>
        <end position="1734"/>
    </location>
</feature>
<feature type="transmembrane region" description="Helical" evidence="9">
    <location>
        <begin position="2757"/>
        <end position="2779"/>
    </location>
</feature>
<feature type="transmembrane region" description="Helical" evidence="9">
    <location>
        <begin position="524"/>
        <end position="551"/>
    </location>
</feature>
<evidence type="ECO:0000256" key="1">
    <source>
        <dbReference type="ARBA" id="ARBA00004141"/>
    </source>
</evidence>
<keyword evidence="4 9" id="KW-0812">Transmembrane</keyword>
<keyword evidence="5" id="KW-0547">Nucleotide-binding</keyword>
<feature type="transmembrane region" description="Helical" evidence="9">
    <location>
        <begin position="1836"/>
        <end position="1857"/>
    </location>
</feature>
<dbReference type="GO" id="GO:0016020">
    <property type="term" value="C:membrane"/>
    <property type="evidence" value="ECO:0007669"/>
    <property type="project" value="UniProtKB-SubCell"/>
</dbReference>
<evidence type="ECO:0000256" key="8">
    <source>
        <dbReference type="ARBA" id="ARBA00023136"/>
    </source>
</evidence>
<feature type="transmembrane region" description="Helical" evidence="9">
    <location>
        <begin position="2533"/>
        <end position="2554"/>
    </location>
</feature>
<comment type="caution">
    <text evidence="11">The sequence shown here is derived from an EMBL/GenBank/DDBJ whole genome shotgun (WGS) entry which is preliminary data.</text>
</comment>
<dbReference type="GO" id="GO:0005524">
    <property type="term" value="F:ATP binding"/>
    <property type="evidence" value="ECO:0007669"/>
    <property type="project" value="UniProtKB-KW"/>
</dbReference>
<feature type="transmembrane region" description="Helical" evidence="9">
    <location>
        <begin position="1103"/>
        <end position="1123"/>
    </location>
</feature>
<evidence type="ECO:0000256" key="3">
    <source>
        <dbReference type="ARBA" id="ARBA00022448"/>
    </source>
</evidence>
<dbReference type="PROSITE" id="PS50893">
    <property type="entry name" value="ABC_TRANSPORTER_2"/>
    <property type="match status" value="4"/>
</dbReference>
<feature type="transmembrane region" description="Helical" evidence="9">
    <location>
        <begin position="2641"/>
        <end position="2660"/>
    </location>
</feature>
<dbReference type="Proteomes" id="UP001259832">
    <property type="component" value="Unassembled WGS sequence"/>
</dbReference>
<evidence type="ECO:0000313" key="11">
    <source>
        <dbReference type="EMBL" id="KAK1928820.1"/>
    </source>
</evidence>
<evidence type="ECO:0000259" key="10">
    <source>
        <dbReference type="PROSITE" id="PS50893"/>
    </source>
</evidence>
<feature type="transmembrane region" description="Helical" evidence="9">
    <location>
        <begin position="2065"/>
        <end position="2088"/>
    </location>
</feature>
<feature type="transmembrane region" description="Helical" evidence="9">
    <location>
        <begin position="483"/>
        <end position="504"/>
    </location>
</feature>
<evidence type="ECO:0000256" key="6">
    <source>
        <dbReference type="ARBA" id="ARBA00022840"/>
    </source>
</evidence>
<keyword evidence="3" id="KW-0813">Transport</keyword>
<feature type="transmembrane region" description="Helical" evidence="9">
    <location>
        <begin position="2504"/>
        <end position="2521"/>
    </location>
</feature>
<evidence type="ECO:0000256" key="7">
    <source>
        <dbReference type="ARBA" id="ARBA00022989"/>
    </source>
</evidence>
<keyword evidence="8 9" id="KW-0472">Membrane</keyword>
<dbReference type="SMART" id="SM00382">
    <property type="entry name" value="AAA"/>
    <property type="match status" value="4"/>
</dbReference>
<feature type="domain" description="ABC transporter" evidence="10">
    <location>
        <begin position="757"/>
        <end position="1002"/>
    </location>
</feature>